<feature type="compositionally biased region" description="Acidic residues" evidence="1">
    <location>
        <begin position="1"/>
        <end position="12"/>
    </location>
</feature>
<comment type="caution">
    <text evidence="2">The sequence shown here is derived from an EMBL/GenBank/DDBJ whole genome shotgun (WGS) entry which is preliminary data.</text>
</comment>
<accession>A0A8J8Q061</accession>
<name>A0A8J8Q061_9EURY</name>
<evidence type="ECO:0000313" key="2">
    <source>
        <dbReference type="EMBL" id="TYL36991.1"/>
    </source>
</evidence>
<organism evidence="2 3">
    <name type="scientific">Natronococcus pandeyae</name>
    <dbReference type="NCBI Taxonomy" id="2055836"/>
    <lineage>
        <taxon>Archaea</taxon>
        <taxon>Methanobacteriati</taxon>
        <taxon>Methanobacteriota</taxon>
        <taxon>Stenosarchaea group</taxon>
        <taxon>Halobacteria</taxon>
        <taxon>Halobacteriales</taxon>
        <taxon>Natrialbaceae</taxon>
        <taxon>Natronococcus</taxon>
    </lineage>
</organism>
<dbReference type="EMBL" id="PHNJ01000013">
    <property type="protein sequence ID" value="TYL36991.1"/>
    <property type="molecule type" value="Genomic_DNA"/>
</dbReference>
<dbReference type="Proteomes" id="UP000766904">
    <property type="component" value="Unassembled WGS sequence"/>
</dbReference>
<proteinExistence type="predicted"/>
<protein>
    <submittedName>
        <fullName evidence="2">Uncharacterized protein</fullName>
    </submittedName>
</protein>
<feature type="region of interest" description="Disordered" evidence="1">
    <location>
        <begin position="1"/>
        <end position="25"/>
    </location>
</feature>
<sequence>MSDLEGVDDDLGGGEHCDSFDESASAVAAHEAGEWERLLLHNLADIERTRELAVLAGQYVCKSDFRTKNLAPPGI</sequence>
<dbReference type="OrthoDB" id="318070at2157"/>
<gene>
    <name evidence="2" type="ORF">CV102_19765</name>
</gene>
<dbReference type="AlphaFoldDB" id="A0A8J8Q061"/>
<reference evidence="2" key="1">
    <citation type="submission" date="2017-11" db="EMBL/GenBank/DDBJ databases">
        <authorList>
            <person name="Kajale S.C."/>
            <person name="Sharma A."/>
        </authorList>
    </citation>
    <scope>NUCLEOTIDE SEQUENCE</scope>
    <source>
        <strain evidence="2">LS1_42</strain>
    </source>
</reference>
<evidence type="ECO:0000313" key="3">
    <source>
        <dbReference type="Proteomes" id="UP000766904"/>
    </source>
</evidence>
<keyword evidence="3" id="KW-1185">Reference proteome</keyword>
<evidence type="ECO:0000256" key="1">
    <source>
        <dbReference type="SAM" id="MobiDB-lite"/>
    </source>
</evidence>
<dbReference type="RefSeq" id="WP_148859734.1">
    <property type="nucleotide sequence ID" value="NZ_PHNJ01000013.1"/>
</dbReference>